<proteinExistence type="predicted"/>
<feature type="transmembrane region" description="Helical" evidence="1">
    <location>
        <begin position="199"/>
        <end position="221"/>
    </location>
</feature>
<keyword evidence="1" id="KW-0472">Membrane</keyword>
<keyword evidence="1" id="KW-1133">Transmembrane helix</keyword>
<evidence type="ECO:0000313" key="3">
    <source>
        <dbReference type="Proteomes" id="UP000663623"/>
    </source>
</evidence>
<reference evidence="2 3" key="1">
    <citation type="submission" date="2021-02" db="EMBL/GenBank/DDBJ databases">
        <title>Nitrogen-fixing ability and nitrogen fixation related genes of thermophilic fermentative bacteria in the genus Caldicellulosiruptor.</title>
        <authorList>
            <person name="Chen Y."/>
            <person name="Nishihara A."/>
            <person name="Haruta S."/>
        </authorList>
    </citation>
    <scope>NUCLEOTIDE SEQUENCE [LARGE SCALE GENOMIC DNA]</scope>
    <source>
        <strain evidence="2 3">YA01</strain>
    </source>
</reference>
<feature type="transmembrane region" description="Helical" evidence="1">
    <location>
        <begin position="97"/>
        <end position="119"/>
    </location>
</feature>
<accession>A0ABM7NJD3</accession>
<feature type="transmembrane region" description="Helical" evidence="1">
    <location>
        <begin position="140"/>
        <end position="162"/>
    </location>
</feature>
<evidence type="ECO:0008006" key="4">
    <source>
        <dbReference type="Google" id="ProtNLM"/>
    </source>
</evidence>
<keyword evidence="3" id="KW-1185">Reference proteome</keyword>
<keyword evidence="1" id="KW-0812">Transmembrane</keyword>
<feature type="transmembrane region" description="Helical" evidence="1">
    <location>
        <begin position="14"/>
        <end position="32"/>
    </location>
</feature>
<gene>
    <name evidence="2" type="ORF">CaldiYA01_01780</name>
</gene>
<name>A0ABM7NJD3_9FIRM</name>
<dbReference type="EMBL" id="AP024480">
    <property type="protein sequence ID" value="BCS80218.1"/>
    <property type="molecule type" value="Genomic_DNA"/>
</dbReference>
<evidence type="ECO:0000256" key="1">
    <source>
        <dbReference type="SAM" id="Phobius"/>
    </source>
</evidence>
<sequence>MMAKYLKYQYKNSLLFYIFFILGITFAMIWSFNSKSVKVEPDKTLKIVIVWLWWFLALMGVLVYHFVKWNGIFKSPERFLLLSSPKLKPFHFLFGEITHTVLDVLIFSLWFNLVGSIMITPEKYILDFQKIVKVLGLGKVFIMSIFFFVTIYFWYLTAIIYWNTIKNIFKLGWCLVFIFVLLGYVQIKVSDFIGKINLSFPVFVLAIILFNFAIYNILIFFNLKVLKKGLDT</sequence>
<protein>
    <recommendedName>
        <fullName evidence="4">ABC transporter permease</fullName>
    </recommendedName>
</protein>
<feature type="transmembrane region" description="Helical" evidence="1">
    <location>
        <begin position="168"/>
        <end position="187"/>
    </location>
</feature>
<organism evidence="2 3">
    <name type="scientific">Caldicellulosiruptor diazotrophicus</name>
    <dbReference type="NCBI Taxonomy" id="2806205"/>
    <lineage>
        <taxon>Bacteria</taxon>
        <taxon>Bacillati</taxon>
        <taxon>Bacillota</taxon>
        <taxon>Bacillota incertae sedis</taxon>
        <taxon>Caldicellulosiruptorales</taxon>
        <taxon>Caldicellulosiruptoraceae</taxon>
        <taxon>Caldicellulosiruptor</taxon>
    </lineage>
</organism>
<dbReference type="RefSeq" id="WP_207180431.1">
    <property type="nucleotide sequence ID" value="NZ_AP024480.1"/>
</dbReference>
<feature type="transmembrane region" description="Helical" evidence="1">
    <location>
        <begin position="44"/>
        <end position="67"/>
    </location>
</feature>
<evidence type="ECO:0000313" key="2">
    <source>
        <dbReference type="EMBL" id="BCS80218.1"/>
    </source>
</evidence>
<dbReference type="Proteomes" id="UP000663623">
    <property type="component" value="Chromosome"/>
</dbReference>